<sequence length="372" mass="41846">MDESPSVLVTEKKTLEAQFTTTQLQYLRSRAPDYKATSLKLRSHISREAADYLIKGAVAAGEKFEAKDLKAILANIRLWFSQRCRKRMAIPRWTHHWTGRQVFYKAHASKVALTQRRLYQEATEDLVGEESEEFKEEFNIDMAGDETTPEEEENVVPDGERNRVIGMGTGKGAGAGMGESTGTGQEAGTDTKNTPSSKKPQLFDFFQKALSLEYVKLTDKERGIFEKQALDWQKSGPDGEEKKRAAEKYVALWIDQFAQDIFTQFGAQICVFLSYKDSADTHNISIIGRNDHFGAGTKFKCWARSAFERSGLLERWGQYTTNLLPSVTLPDASVGNLIDLPLKGRAEWLAPEASIASVPDRYPPYVYFAKVT</sequence>
<proteinExistence type="predicted"/>
<feature type="region of interest" description="Disordered" evidence="1">
    <location>
        <begin position="169"/>
        <end position="198"/>
    </location>
</feature>
<evidence type="ECO:0000313" key="3">
    <source>
        <dbReference type="Proteomes" id="UP000298030"/>
    </source>
</evidence>
<feature type="compositionally biased region" description="Gly residues" evidence="1">
    <location>
        <begin position="169"/>
        <end position="181"/>
    </location>
</feature>
<gene>
    <name evidence="2" type="ORF">FA13DRAFT_1796099</name>
</gene>
<dbReference type="EMBL" id="QPFP01000052">
    <property type="protein sequence ID" value="TEB26023.1"/>
    <property type="molecule type" value="Genomic_DNA"/>
</dbReference>
<accession>A0A4Y7SVX4</accession>
<comment type="caution">
    <text evidence="2">The sequence shown here is derived from an EMBL/GenBank/DDBJ whole genome shotgun (WGS) entry which is preliminary data.</text>
</comment>
<evidence type="ECO:0000256" key="1">
    <source>
        <dbReference type="SAM" id="MobiDB-lite"/>
    </source>
</evidence>
<keyword evidence="3" id="KW-1185">Reference proteome</keyword>
<name>A0A4Y7SVX4_COPMI</name>
<reference evidence="2 3" key="1">
    <citation type="journal article" date="2019" name="Nat. Ecol. Evol.">
        <title>Megaphylogeny resolves global patterns of mushroom evolution.</title>
        <authorList>
            <person name="Varga T."/>
            <person name="Krizsan K."/>
            <person name="Foldi C."/>
            <person name="Dima B."/>
            <person name="Sanchez-Garcia M."/>
            <person name="Sanchez-Ramirez S."/>
            <person name="Szollosi G.J."/>
            <person name="Szarkandi J.G."/>
            <person name="Papp V."/>
            <person name="Albert L."/>
            <person name="Andreopoulos W."/>
            <person name="Angelini C."/>
            <person name="Antonin V."/>
            <person name="Barry K.W."/>
            <person name="Bougher N.L."/>
            <person name="Buchanan P."/>
            <person name="Buyck B."/>
            <person name="Bense V."/>
            <person name="Catcheside P."/>
            <person name="Chovatia M."/>
            <person name="Cooper J."/>
            <person name="Damon W."/>
            <person name="Desjardin D."/>
            <person name="Finy P."/>
            <person name="Geml J."/>
            <person name="Haridas S."/>
            <person name="Hughes K."/>
            <person name="Justo A."/>
            <person name="Karasinski D."/>
            <person name="Kautmanova I."/>
            <person name="Kiss B."/>
            <person name="Kocsube S."/>
            <person name="Kotiranta H."/>
            <person name="LaButti K.M."/>
            <person name="Lechner B.E."/>
            <person name="Liimatainen K."/>
            <person name="Lipzen A."/>
            <person name="Lukacs Z."/>
            <person name="Mihaltcheva S."/>
            <person name="Morgado L.N."/>
            <person name="Niskanen T."/>
            <person name="Noordeloos M.E."/>
            <person name="Ohm R.A."/>
            <person name="Ortiz-Santana B."/>
            <person name="Ovrebo C."/>
            <person name="Racz N."/>
            <person name="Riley R."/>
            <person name="Savchenko A."/>
            <person name="Shiryaev A."/>
            <person name="Soop K."/>
            <person name="Spirin V."/>
            <person name="Szebenyi C."/>
            <person name="Tomsovsky M."/>
            <person name="Tulloss R.E."/>
            <person name="Uehling J."/>
            <person name="Grigoriev I.V."/>
            <person name="Vagvolgyi C."/>
            <person name="Papp T."/>
            <person name="Martin F.M."/>
            <person name="Miettinen O."/>
            <person name="Hibbett D.S."/>
            <person name="Nagy L.G."/>
        </authorList>
    </citation>
    <scope>NUCLEOTIDE SEQUENCE [LARGE SCALE GENOMIC DNA]</scope>
    <source>
        <strain evidence="2 3">FP101781</strain>
    </source>
</reference>
<dbReference type="AlphaFoldDB" id="A0A4Y7SVX4"/>
<protein>
    <submittedName>
        <fullName evidence="2">Uncharacterized protein</fullName>
    </submittedName>
</protein>
<dbReference type="Proteomes" id="UP000298030">
    <property type="component" value="Unassembled WGS sequence"/>
</dbReference>
<feature type="compositionally biased region" description="Polar residues" evidence="1">
    <location>
        <begin position="186"/>
        <end position="198"/>
    </location>
</feature>
<evidence type="ECO:0000313" key="2">
    <source>
        <dbReference type="EMBL" id="TEB26023.1"/>
    </source>
</evidence>
<dbReference type="OrthoDB" id="3002782at2759"/>
<organism evidence="2 3">
    <name type="scientific">Coprinellus micaceus</name>
    <name type="common">Glistening ink-cap mushroom</name>
    <name type="synonym">Coprinus micaceus</name>
    <dbReference type="NCBI Taxonomy" id="71717"/>
    <lineage>
        <taxon>Eukaryota</taxon>
        <taxon>Fungi</taxon>
        <taxon>Dikarya</taxon>
        <taxon>Basidiomycota</taxon>
        <taxon>Agaricomycotina</taxon>
        <taxon>Agaricomycetes</taxon>
        <taxon>Agaricomycetidae</taxon>
        <taxon>Agaricales</taxon>
        <taxon>Agaricineae</taxon>
        <taxon>Psathyrellaceae</taxon>
        <taxon>Coprinellus</taxon>
    </lineage>
</organism>